<dbReference type="Pfam" id="PF08477">
    <property type="entry name" value="Roc"/>
    <property type="match status" value="1"/>
</dbReference>
<accession>A0A6J8BNI5</accession>
<sequence>MPIAKNFPEERNKPNNTCNTCKAIQSFDTFSDSFVKDENTEQISHYNPDEQLRLAKSPRNETDERITFPKHERRDKTSLIVVLETSIEPKYAISSQLAESSENKLYLPVDSECVLTTEGTSDMSYDKIHQLLVNAVKEGKYKQMIVPIDIWDFGGQKDYYMTHQLFITSRGIFILMFNGCIDLHKHMSELNFLPGHFGKPTIAGTLILINTFFFTVNL</sequence>
<protein>
    <submittedName>
        <fullName evidence="1">Uncharacterized protein</fullName>
    </submittedName>
</protein>
<evidence type="ECO:0000313" key="2">
    <source>
        <dbReference type="Proteomes" id="UP000507470"/>
    </source>
</evidence>
<reference evidence="1 2" key="1">
    <citation type="submission" date="2020-06" db="EMBL/GenBank/DDBJ databases">
        <authorList>
            <person name="Li R."/>
            <person name="Bekaert M."/>
        </authorList>
    </citation>
    <scope>NUCLEOTIDE SEQUENCE [LARGE SCALE GENOMIC DNA]</scope>
    <source>
        <strain evidence="2">wild</strain>
    </source>
</reference>
<proteinExistence type="predicted"/>
<organism evidence="1 2">
    <name type="scientific">Mytilus coruscus</name>
    <name type="common">Sea mussel</name>
    <dbReference type="NCBI Taxonomy" id="42192"/>
    <lineage>
        <taxon>Eukaryota</taxon>
        <taxon>Metazoa</taxon>
        <taxon>Spiralia</taxon>
        <taxon>Lophotrochozoa</taxon>
        <taxon>Mollusca</taxon>
        <taxon>Bivalvia</taxon>
        <taxon>Autobranchia</taxon>
        <taxon>Pteriomorphia</taxon>
        <taxon>Mytilida</taxon>
        <taxon>Mytiloidea</taxon>
        <taxon>Mytilidae</taxon>
        <taxon>Mytilinae</taxon>
        <taxon>Mytilus</taxon>
    </lineage>
</organism>
<dbReference type="Proteomes" id="UP000507470">
    <property type="component" value="Unassembled WGS sequence"/>
</dbReference>
<dbReference type="AlphaFoldDB" id="A0A6J8BNI5"/>
<name>A0A6J8BNI5_MYTCO</name>
<keyword evidence="2" id="KW-1185">Reference proteome</keyword>
<dbReference type="Gene3D" id="3.30.70.1390">
    <property type="entry name" value="ROC domain from the Parkinson's disease-associated leucine-rich repeat kinase 2"/>
    <property type="match status" value="1"/>
</dbReference>
<evidence type="ECO:0000313" key="1">
    <source>
        <dbReference type="EMBL" id="CAC5384660.1"/>
    </source>
</evidence>
<dbReference type="OrthoDB" id="6157237at2759"/>
<dbReference type="EMBL" id="CACVKT020003600">
    <property type="protein sequence ID" value="CAC5384660.1"/>
    <property type="molecule type" value="Genomic_DNA"/>
</dbReference>
<gene>
    <name evidence="1" type="ORF">MCOR_20276</name>
</gene>